<keyword evidence="2" id="KW-0472">Membrane</keyword>
<feature type="compositionally biased region" description="Basic residues" evidence="1">
    <location>
        <begin position="75"/>
        <end position="84"/>
    </location>
</feature>
<gene>
    <name evidence="3" type="ORF">KJK29_26625</name>
</gene>
<keyword evidence="2" id="KW-1133">Transmembrane helix</keyword>
<feature type="region of interest" description="Disordered" evidence="1">
    <location>
        <begin position="111"/>
        <end position="218"/>
    </location>
</feature>
<evidence type="ECO:0000256" key="2">
    <source>
        <dbReference type="SAM" id="Phobius"/>
    </source>
</evidence>
<proteinExistence type="predicted"/>
<organism evidence="3 4">
    <name type="scientific">Streptomyces koelreuteriae</name>
    <dbReference type="NCBI Taxonomy" id="2838015"/>
    <lineage>
        <taxon>Bacteria</taxon>
        <taxon>Bacillati</taxon>
        <taxon>Actinomycetota</taxon>
        <taxon>Actinomycetes</taxon>
        <taxon>Kitasatosporales</taxon>
        <taxon>Streptomycetaceae</taxon>
        <taxon>Streptomyces</taxon>
    </lineage>
</organism>
<name>A0ABX8FXZ9_9ACTN</name>
<feature type="compositionally biased region" description="Low complexity" evidence="1">
    <location>
        <begin position="181"/>
        <end position="190"/>
    </location>
</feature>
<keyword evidence="4" id="KW-1185">Reference proteome</keyword>
<evidence type="ECO:0000313" key="3">
    <source>
        <dbReference type="EMBL" id="QWB25847.1"/>
    </source>
</evidence>
<protein>
    <submittedName>
        <fullName evidence="3">Uncharacterized protein</fullName>
    </submittedName>
</protein>
<reference evidence="4" key="1">
    <citation type="submission" date="2021-05" db="EMBL/GenBank/DDBJ databases">
        <title>Direct Submission.</title>
        <authorList>
            <person name="Li K."/>
            <person name="Gao J."/>
        </authorList>
    </citation>
    <scope>NUCLEOTIDE SEQUENCE [LARGE SCALE GENOMIC DNA]</scope>
    <source>
        <strain evidence="4">MG62</strain>
    </source>
</reference>
<evidence type="ECO:0000256" key="1">
    <source>
        <dbReference type="SAM" id="MobiDB-lite"/>
    </source>
</evidence>
<dbReference type="EMBL" id="CP075896">
    <property type="protein sequence ID" value="QWB25847.1"/>
    <property type="molecule type" value="Genomic_DNA"/>
</dbReference>
<dbReference type="Proteomes" id="UP000679629">
    <property type="component" value="Chromosome"/>
</dbReference>
<keyword evidence="2" id="KW-0812">Transmembrane</keyword>
<evidence type="ECO:0000313" key="4">
    <source>
        <dbReference type="Proteomes" id="UP000679629"/>
    </source>
</evidence>
<accession>A0ABX8FXZ9</accession>
<feature type="region of interest" description="Disordered" evidence="1">
    <location>
        <begin position="31"/>
        <end position="84"/>
    </location>
</feature>
<feature type="compositionally biased region" description="Basic and acidic residues" evidence="1">
    <location>
        <begin position="136"/>
        <end position="146"/>
    </location>
</feature>
<feature type="transmembrane region" description="Helical" evidence="2">
    <location>
        <begin position="90"/>
        <end position="110"/>
    </location>
</feature>
<dbReference type="RefSeq" id="WP_215121667.1">
    <property type="nucleotide sequence ID" value="NZ_CP075896.1"/>
</dbReference>
<sequence>MDYCDPCRRHLNGALTCPGCGTSADALRRREREYGDQDDSGGVDADRDGDVYDDEEPLGRAARRRGDGPGGASRRDRKAAAHRRRRRRTLFIAAGFILAAGGLSLAELGMDAPKSTSKPAEAEGDPAEAGETIRPAGDKAGSEEAPKSPSPGTSDSPSASTSPKPEKSKPPEPTRPPSPETSPNRPTSAPTTPPPPPTRTAAPTTPTPTPEPSPTRTCNRFLWWCA</sequence>